<dbReference type="AlphaFoldDB" id="A0A853PT51"/>
<accession>A0A853PT51</accession>
<dbReference type="PANTHER" id="PTHR42663">
    <property type="entry name" value="HYDROLASE C777.06C-RELATED-RELATED"/>
    <property type="match status" value="1"/>
</dbReference>
<dbReference type="InterPro" id="IPR036866">
    <property type="entry name" value="RibonucZ/Hydroxyglut_hydro"/>
</dbReference>
<dbReference type="NCBIfam" id="NF002553">
    <property type="entry name" value="PRK02113.1"/>
    <property type="match status" value="1"/>
</dbReference>
<evidence type="ECO:0000313" key="2">
    <source>
        <dbReference type="EMBL" id="OCR30547.1"/>
    </source>
</evidence>
<dbReference type="EMBL" id="LIDT01000030">
    <property type="protein sequence ID" value="OCR30547.1"/>
    <property type="molecule type" value="Genomic_DNA"/>
</dbReference>
<dbReference type="InterPro" id="IPR001279">
    <property type="entry name" value="Metallo-B-lactamas"/>
</dbReference>
<gene>
    <name evidence="2" type="ORF">AC094_28960</name>
</gene>
<dbReference type="Pfam" id="PF12706">
    <property type="entry name" value="Lactamase_B_2"/>
    <property type="match status" value="1"/>
</dbReference>
<evidence type="ECO:0000259" key="1">
    <source>
        <dbReference type="SMART" id="SM00849"/>
    </source>
</evidence>
<sequence>MKEMKIRILGSGTSTGVPEIGCTCAVCTSKDPRDYRLRTSALVYTDDATILLDCGPDFREQMLRVPFGKIDAVLISHEHYDHVGGLDDLRPFCRFGEVPIYAETYTAERLRSRMPYCFVEHSYPGVPNIPLREIEPNRPFLVNHTEVLPLRVMHGKLPILGYRIGKLGYITDMLTMPDESFEQLQGIEVLVMNALRIAPHNTHQSLSEALEAVKRIGAKETWLIHMSHHIGLQADVEKQLPPHVHFAFDGLELEC</sequence>
<name>A0A853PT51_BACFG</name>
<dbReference type="Gene3D" id="3.60.15.10">
    <property type="entry name" value="Ribonuclease Z/Hydroxyacylglutathione hydrolase-like"/>
    <property type="match status" value="1"/>
</dbReference>
<proteinExistence type="predicted"/>
<feature type="domain" description="Metallo-beta-lactamase" evidence="1">
    <location>
        <begin position="37"/>
        <end position="228"/>
    </location>
</feature>
<keyword evidence="2" id="KW-0378">Hydrolase</keyword>
<protein>
    <submittedName>
        <fullName evidence="2">Hydrolase</fullName>
    </submittedName>
</protein>
<dbReference type="CDD" id="cd16279">
    <property type="entry name" value="metallo-hydrolase-like_MBL-fold"/>
    <property type="match status" value="1"/>
</dbReference>
<dbReference type="Proteomes" id="UP000093197">
    <property type="component" value="Unassembled WGS sequence"/>
</dbReference>
<dbReference type="GO" id="GO:0016787">
    <property type="term" value="F:hydrolase activity"/>
    <property type="evidence" value="ECO:0007669"/>
    <property type="project" value="UniProtKB-KW"/>
</dbReference>
<dbReference type="PANTHER" id="PTHR42663:SF6">
    <property type="entry name" value="HYDROLASE C777.06C-RELATED"/>
    <property type="match status" value="1"/>
</dbReference>
<organism evidence="2 3">
    <name type="scientific">Bacteroides fragilis</name>
    <dbReference type="NCBI Taxonomy" id="817"/>
    <lineage>
        <taxon>Bacteria</taxon>
        <taxon>Pseudomonadati</taxon>
        <taxon>Bacteroidota</taxon>
        <taxon>Bacteroidia</taxon>
        <taxon>Bacteroidales</taxon>
        <taxon>Bacteroidaceae</taxon>
        <taxon>Bacteroides</taxon>
    </lineage>
</organism>
<comment type="caution">
    <text evidence="2">The sequence shown here is derived from an EMBL/GenBank/DDBJ whole genome shotgun (WGS) entry which is preliminary data.</text>
</comment>
<reference evidence="2 3" key="1">
    <citation type="journal article" date="2016" name="PLoS ONE">
        <title>Genomic Diversity of Enterotoxigenic Strains of Bacteroides fragilis.</title>
        <authorList>
            <person name="Pierce J.V."/>
            <person name="Bernstein H.D."/>
        </authorList>
    </citation>
    <scope>NUCLEOTIDE SEQUENCE [LARGE SCALE GENOMIC DNA]</scope>
    <source>
        <strain evidence="2 3">20793-3</strain>
    </source>
</reference>
<evidence type="ECO:0000313" key="3">
    <source>
        <dbReference type="Proteomes" id="UP000093197"/>
    </source>
</evidence>
<dbReference type="SMART" id="SM00849">
    <property type="entry name" value="Lactamase_B"/>
    <property type="match status" value="1"/>
</dbReference>
<dbReference type="SUPFAM" id="SSF56281">
    <property type="entry name" value="Metallo-hydrolase/oxidoreductase"/>
    <property type="match status" value="1"/>
</dbReference>